<keyword evidence="15 19" id="KW-0539">Nucleus</keyword>
<evidence type="ECO:0000313" key="22">
    <source>
        <dbReference type="EMBL" id="PWO00024.1"/>
    </source>
</evidence>
<evidence type="ECO:0000259" key="21">
    <source>
        <dbReference type="SMART" id="SM01159"/>
    </source>
</evidence>
<evidence type="ECO:0000256" key="3">
    <source>
        <dbReference type="ARBA" id="ARBA00005755"/>
    </source>
</evidence>
<dbReference type="GO" id="GO:0008622">
    <property type="term" value="C:epsilon DNA polymerase complex"/>
    <property type="evidence" value="ECO:0007669"/>
    <property type="project" value="InterPro"/>
</dbReference>
<evidence type="ECO:0000256" key="16">
    <source>
        <dbReference type="ARBA" id="ARBA00049244"/>
    </source>
</evidence>
<dbReference type="PANTHER" id="PTHR10670">
    <property type="entry name" value="DNA POLYMERASE EPSILON CATALYTIC SUBUNIT A"/>
    <property type="match status" value="1"/>
</dbReference>
<dbReference type="Pfam" id="PF23250">
    <property type="entry name" value="zf_DPOE_2"/>
    <property type="match status" value="1"/>
</dbReference>
<dbReference type="InterPro" id="IPR054475">
    <property type="entry name" value="Znf-DPOE"/>
</dbReference>
<dbReference type="FunFam" id="3.90.1600.10:FF:000006">
    <property type="entry name" value="DNA polymerase epsilon catalytic subunit"/>
    <property type="match status" value="1"/>
</dbReference>
<evidence type="ECO:0000256" key="10">
    <source>
        <dbReference type="ARBA" id="ARBA00022833"/>
    </source>
</evidence>
<dbReference type="InterPro" id="IPR029703">
    <property type="entry name" value="POL2"/>
</dbReference>
<evidence type="ECO:0000256" key="2">
    <source>
        <dbReference type="ARBA" id="ARBA00004123"/>
    </source>
</evidence>
<dbReference type="InterPro" id="IPR012337">
    <property type="entry name" value="RNaseH-like_sf"/>
</dbReference>
<keyword evidence="6 19" id="KW-0548">Nucleotidyltransferase</keyword>
<evidence type="ECO:0000256" key="5">
    <source>
        <dbReference type="ARBA" id="ARBA00022679"/>
    </source>
</evidence>
<dbReference type="Proteomes" id="UP000245946">
    <property type="component" value="Unassembled WGS sequence"/>
</dbReference>
<dbReference type="InterPro" id="IPR042087">
    <property type="entry name" value="DNA_pol_B_thumb"/>
</dbReference>
<dbReference type="GO" id="GO:0000166">
    <property type="term" value="F:nucleotide binding"/>
    <property type="evidence" value="ECO:0007669"/>
    <property type="project" value="InterPro"/>
</dbReference>
<dbReference type="GO" id="GO:0006287">
    <property type="term" value="P:base-excision repair, gap-filling"/>
    <property type="evidence" value="ECO:0007669"/>
    <property type="project" value="TreeGrafter"/>
</dbReference>
<dbReference type="GO" id="GO:0000278">
    <property type="term" value="P:mitotic cell cycle"/>
    <property type="evidence" value="ECO:0007669"/>
    <property type="project" value="TreeGrafter"/>
</dbReference>
<keyword evidence="11 19" id="KW-0239">DNA-directed DNA polymerase</keyword>
<comment type="subcellular location">
    <subcellularLocation>
        <location evidence="2 19">Nucleus</location>
    </subcellularLocation>
</comment>
<evidence type="ECO:0000256" key="1">
    <source>
        <dbReference type="ARBA" id="ARBA00001966"/>
    </source>
</evidence>
<dbReference type="GeneID" id="37272553"/>
<proteinExistence type="inferred from homology"/>
<evidence type="ECO:0000256" key="17">
    <source>
        <dbReference type="ARBA" id="ARBA00057054"/>
    </source>
</evidence>
<dbReference type="InterPro" id="IPR013697">
    <property type="entry name" value="DNA_pol_e_suA_C"/>
</dbReference>
<feature type="domain" description="DNA polymerase epsilon catalytic subunit A C-terminal" evidence="21">
    <location>
        <begin position="1553"/>
        <end position="1956"/>
    </location>
</feature>
<feature type="compositionally biased region" description="Gly residues" evidence="20">
    <location>
        <begin position="1"/>
        <end position="12"/>
    </location>
</feature>
<dbReference type="InterPro" id="IPR006133">
    <property type="entry name" value="DNA-dir_DNA_pol_B_exonuc"/>
</dbReference>
<dbReference type="FunFam" id="1.10.132.60:FF:000002">
    <property type="entry name" value="DNA polymerase epsilon catalytic subunit"/>
    <property type="match status" value="1"/>
</dbReference>
<dbReference type="GO" id="GO:0003677">
    <property type="term" value="F:DNA binding"/>
    <property type="evidence" value="ECO:0007669"/>
    <property type="project" value="UniProtKB-KW"/>
</dbReference>
<evidence type="ECO:0000256" key="12">
    <source>
        <dbReference type="ARBA" id="ARBA00023004"/>
    </source>
</evidence>
<comment type="catalytic activity">
    <reaction evidence="16 19">
        <text>DNA(n) + a 2'-deoxyribonucleoside 5'-triphosphate = DNA(n+1) + diphosphate</text>
        <dbReference type="Rhea" id="RHEA:22508"/>
        <dbReference type="Rhea" id="RHEA-COMP:17339"/>
        <dbReference type="Rhea" id="RHEA-COMP:17340"/>
        <dbReference type="ChEBI" id="CHEBI:33019"/>
        <dbReference type="ChEBI" id="CHEBI:61560"/>
        <dbReference type="ChEBI" id="CHEBI:173112"/>
        <dbReference type="EC" id="2.7.7.7"/>
    </reaction>
</comment>
<dbReference type="InterPro" id="IPR023211">
    <property type="entry name" value="DNA_pol_palm_dom_sf"/>
</dbReference>
<dbReference type="GO" id="GO:0006272">
    <property type="term" value="P:leading strand elongation"/>
    <property type="evidence" value="ECO:0007669"/>
    <property type="project" value="TreeGrafter"/>
</dbReference>
<evidence type="ECO:0000256" key="19">
    <source>
        <dbReference type="RuleBase" id="RU365029"/>
    </source>
</evidence>
<gene>
    <name evidence="22" type="ORF">FA09DRAFT_358790</name>
</gene>
<dbReference type="Pfam" id="PF22912">
    <property type="entry name" value="zf-DPOE"/>
    <property type="match status" value="1"/>
</dbReference>
<feature type="compositionally biased region" description="Basic and acidic residues" evidence="20">
    <location>
        <begin position="41"/>
        <end position="50"/>
    </location>
</feature>
<dbReference type="InterPro" id="IPR036397">
    <property type="entry name" value="RNaseH_sf"/>
</dbReference>
<evidence type="ECO:0000256" key="13">
    <source>
        <dbReference type="ARBA" id="ARBA00023014"/>
    </source>
</evidence>
<dbReference type="EMBL" id="KZ819286">
    <property type="protein sequence ID" value="PWO00024.1"/>
    <property type="molecule type" value="Genomic_DNA"/>
</dbReference>
<evidence type="ECO:0000256" key="4">
    <source>
        <dbReference type="ARBA" id="ARBA00022485"/>
    </source>
</evidence>
<dbReference type="Pfam" id="PF22634">
    <property type="entry name" value="POL2_thumb"/>
    <property type="match status" value="1"/>
</dbReference>
<dbReference type="Pfam" id="PF08490">
    <property type="entry name" value="DUF1744"/>
    <property type="match status" value="1"/>
</dbReference>
<keyword evidence="9 19" id="KW-0863">Zinc-finger</keyword>
<feature type="compositionally biased region" description="Low complexity" evidence="20">
    <location>
        <begin position="1261"/>
        <end position="1273"/>
    </location>
</feature>
<name>A0A316ZIB2_9BASI</name>
<evidence type="ECO:0000256" key="6">
    <source>
        <dbReference type="ARBA" id="ARBA00022695"/>
    </source>
</evidence>
<dbReference type="SMART" id="SM01159">
    <property type="entry name" value="DUF1744"/>
    <property type="match status" value="1"/>
</dbReference>
<keyword evidence="7 19" id="KW-0235">DNA replication</keyword>
<keyword evidence="5 19" id="KW-0808">Transferase</keyword>
<dbReference type="PANTHER" id="PTHR10670:SF0">
    <property type="entry name" value="DNA POLYMERASE EPSILON CATALYTIC SUBUNIT A"/>
    <property type="match status" value="1"/>
</dbReference>
<dbReference type="FunFam" id="3.30.420.10:FF:000010">
    <property type="entry name" value="DNA polymerase epsilon catalytic subunit"/>
    <property type="match status" value="1"/>
</dbReference>
<dbReference type="InterPro" id="IPR055191">
    <property type="entry name" value="POL2_thumb"/>
</dbReference>
<keyword evidence="8 19" id="KW-0479">Metal-binding</keyword>
<dbReference type="InterPro" id="IPR006172">
    <property type="entry name" value="DNA-dir_DNA_pol_B"/>
</dbReference>
<feature type="region of interest" description="Disordered" evidence="20">
    <location>
        <begin position="1"/>
        <end position="63"/>
    </location>
</feature>
<keyword evidence="13 19" id="KW-0411">Iron-sulfur</keyword>
<dbReference type="GO" id="GO:0051539">
    <property type="term" value="F:4 iron, 4 sulfur cluster binding"/>
    <property type="evidence" value="ECO:0007669"/>
    <property type="project" value="UniProtKB-KW"/>
</dbReference>
<keyword evidence="23" id="KW-1185">Reference proteome</keyword>
<accession>A0A316ZIB2</accession>
<evidence type="ECO:0000256" key="18">
    <source>
        <dbReference type="ARBA" id="ARBA00065544"/>
    </source>
</evidence>
<dbReference type="OrthoDB" id="10060449at2759"/>
<dbReference type="SUPFAM" id="SSF53098">
    <property type="entry name" value="Ribonuclease H-like"/>
    <property type="match status" value="1"/>
</dbReference>
<keyword evidence="14 19" id="KW-0238">DNA-binding</keyword>
<dbReference type="InterPro" id="IPR043502">
    <property type="entry name" value="DNA/RNA_pol_sf"/>
</dbReference>
<comment type="function">
    <text evidence="17 19">DNA polymerase II participates in chromosomal DNA replication.</text>
</comment>
<dbReference type="GO" id="GO:0008310">
    <property type="term" value="F:single-stranded DNA 3'-5' DNA exonuclease activity"/>
    <property type="evidence" value="ECO:0007669"/>
    <property type="project" value="TreeGrafter"/>
</dbReference>
<dbReference type="Gene3D" id="3.30.342.10">
    <property type="entry name" value="DNA Polymerase, chain B, domain 1"/>
    <property type="match status" value="1"/>
</dbReference>
<keyword evidence="4 19" id="KW-0004">4Fe-4S</keyword>
<dbReference type="SUPFAM" id="SSF56672">
    <property type="entry name" value="DNA/RNA polymerases"/>
    <property type="match status" value="1"/>
</dbReference>
<evidence type="ECO:0000313" key="23">
    <source>
        <dbReference type="Proteomes" id="UP000245946"/>
    </source>
</evidence>
<dbReference type="CDD" id="cd05779">
    <property type="entry name" value="DNA_polB_epsilon_exo"/>
    <property type="match status" value="1"/>
</dbReference>
<keyword evidence="12 19" id="KW-0408">Iron</keyword>
<dbReference type="GO" id="GO:0008270">
    <property type="term" value="F:zinc ion binding"/>
    <property type="evidence" value="ECO:0007669"/>
    <property type="project" value="UniProtKB-KW"/>
</dbReference>
<dbReference type="Gene3D" id="3.90.1600.10">
    <property type="entry name" value="Palm domain of DNA polymerase"/>
    <property type="match status" value="1"/>
</dbReference>
<dbReference type="Pfam" id="PF03104">
    <property type="entry name" value="DNA_pol_B_exo1"/>
    <property type="match status" value="1"/>
</dbReference>
<evidence type="ECO:0000256" key="8">
    <source>
        <dbReference type="ARBA" id="ARBA00022723"/>
    </source>
</evidence>
<comment type="cofactor">
    <cofactor evidence="1 19">
        <name>[4Fe-4S] cluster</name>
        <dbReference type="ChEBI" id="CHEBI:49883"/>
    </cofactor>
</comment>
<reference evidence="22 23" key="1">
    <citation type="journal article" date="2018" name="Mol. Biol. Evol.">
        <title>Broad Genomic Sampling Reveals a Smut Pathogenic Ancestry of the Fungal Clade Ustilaginomycotina.</title>
        <authorList>
            <person name="Kijpornyongpan T."/>
            <person name="Mondo S.J."/>
            <person name="Barry K."/>
            <person name="Sandor L."/>
            <person name="Lee J."/>
            <person name="Lipzen A."/>
            <person name="Pangilinan J."/>
            <person name="LaButti K."/>
            <person name="Hainaut M."/>
            <person name="Henrissat B."/>
            <person name="Grigoriev I.V."/>
            <person name="Spatafora J.W."/>
            <person name="Aime M.C."/>
        </authorList>
    </citation>
    <scope>NUCLEOTIDE SEQUENCE [LARGE SCALE GENOMIC DNA]</scope>
    <source>
        <strain evidence="22 23">MCA 4186</strain>
    </source>
</reference>
<dbReference type="SMART" id="SM00486">
    <property type="entry name" value="POLBc"/>
    <property type="match status" value="1"/>
</dbReference>
<dbReference type="GO" id="GO:0003887">
    <property type="term" value="F:DNA-directed DNA polymerase activity"/>
    <property type="evidence" value="ECO:0007669"/>
    <property type="project" value="UniProtKB-KW"/>
</dbReference>
<dbReference type="Gene3D" id="3.30.420.10">
    <property type="entry name" value="Ribonuclease H-like superfamily/Ribonuclease H"/>
    <property type="match status" value="1"/>
</dbReference>
<evidence type="ECO:0000256" key="9">
    <source>
        <dbReference type="ARBA" id="ARBA00022771"/>
    </source>
</evidence>
<evidence type="ECO:0000256" key="15">
    <source>
        <dbReference type="ARBA" id="ARBA00023242"/>
    </source>
</evidence>
<evidence type="ECO:0000256" key="14">
    <source>
        <dbReference type="ARBA" id="ARBA00023125"/>
    </source>
</evidence>
<sequence length="2301" mass="258593">MGRDAAGGGRSGTFGLTSNGRGSGRGRGTFKRRGGHTGRGGPRDEAHEKAAASLTKGAFDESTPIEARFQEAAANDEVDMRMGFERLEAGPSRQAWLVNMHPTIVRDADESSGAAHASGKSAVDFYFIDEFSDSFKVTVQYQPYMLVGCKPGTETHVEEWLLRRFEGLLVSCARQKKEDLKLPNHLVGHQRTYVKLSFHNVHDLLTVRREVLPLAQRAQKRRDAVDTYADVLAEGAAAQMELEVEDVEAAFADPEDGWTGGRAKFGGKPALEPEECIIDLREYDVPYYLRVAIDNDIRVGMWYDVSFHEGAVSIRSVPSRVKRAEPCVFAFDIETTKQPLKFPVAETDVVMMISYMIDGQGFLITNREIVSSDISNFDYSPKKEYEGPFVIYNEPDEAALLHRFFSHFREARPRVVATYNGDSFDFPFLETRANFHGLNMMHEIGFAKDAEEEYKSLSCAHMDCFRWVKRDSYLPQGSQGLKAVTVAKLGYDPMELDPELMTPYAIEQPQTLAQYSVSDAVATYYLYMKYVHPFVFSLCNIIPLNPDEVLRKGSGTLCETLLMVEAYKGNIAMPNRHVEPLGNTYEGHLLESETYVGGHVEALEAGVFRSDIATDFKLDASRLQQLIDDLDDALKFSIREEGKMRLEDVTNYDEVRDKIQGMLEALRDTPNVQVEPLIYHLDVAAMYPNIMLSNRLQPDSVVDEAMCATCDYNRPGMTCNKEMEWSWRGDFYPAKRDEVNMIRHALSSELFPARFPNGPKRTYHELSATEQSALLKKRLGDYSRKVYKKTHETKTVERKSIICQRENPFYIDTVRAFRDRRYEYKGLHKTWKKNLETSEDDVAVAEARKMIVLYDSMQLAHKCILNSFYGYVMRKGARWYSMEMAGITCLTGSKIIQLARELVERIGRPLELDTDGIWCMLPGTFPENFTFKTKTGKGLGISYPCTMLNHLTHQRFTNHQYHTLTDPTTGHYEVHSENSIFFELDGPYRAMILPSSKEEDKLLKKRYAVFEHDGTLAELKGFEVKRRGELQLIKDFQTQIFKHFLQGKTLQACYNAVGAVANQWLDILFSKGGALHDDELIDLIAENKSMSKTLAEYGTQKSTAITTAKRLAEFLGAQMVKDRGLACKFIVSAKPHGAPVTERAVPVALFNAEPSVKQYYLRRFLRDPALTNFDLRSLLDWDYYVERFGGVIQKLITIPAAMQHIANPVPRIRHPDWLFRRVAASDDKFKQRKLTDLFKVQHKRNVATAAKIAEASADGSTTATAPTEPAAEPKSMGPPAPKKVAEFVFEVFPEEDYSAWLAMVRPRWLKERKERAKQAAIEGRTARTRGSAFGAMDALVSRTSRSMASATWDVLQITPTARPGEFRLWVSIDQQMHNLRLRVPRQFYVNFKRVPAPGTFADSYVVESLTRTLPRGTPCRHLFRITVDESVYLEEEVHFSALLNHANVDGVYEMQVPLEVRAHLQLGSACSMHPRSQHKLSRGIDAGFELADLVKAKPMSMHSRRYLDGGRGQRYFYLYHATKDTRHVFGLITPEGQARIHVADTAGLRQMPNLETLYVDVLANAREKHGDMSGGAFELPSALEADLKVHTSAERAFKALSKDMTTLRTAKQGGAVLVLKSARPLAYYERNMGTAIAEFPVLHIPTPDQDDRLPALGWQRSSATRMFNQYLHAAGEIIQVVGLASQFDLPFCNIGSDASVAGADIDFARRLVQHDMVLWWSAAPQPDLGGREEDCHSAQTAGKEDGLLEISKPGCYSSVVFEVQLGDLAIDAVLQSGSINDMEGSGGGSLAFDTASHNLDEYAKGTVHSSTALGDSVLTSQVFNTVKAMLKAWSVERARATSPESSLLSENFWRWVSSPTSALYEPALQSFLQSLMRKTLLQLLAEFKRLGASIVYASFGRLFLLTSKPTAGSAAAYGRYLMTAVTSRDLFKHIKLEIVHFWEYLLWMDVANFGGVISSDPQAVELSRQGAVESNWNISTFLPQAVEPRFKLIVSTFIQQLYLSKCENAAALERTPMRAIQQVTPGGTEAAPGTTDGTIGLLVDPIKTAQAHFAKQLLSKRMTRQLLRAVDDIKKEHTEEQDALRQQRYDEEDAEAVKQRWQFPDLPGRVVHPSTRTSPALEFVKTIMAVLGLARELSEEVGVLRRNLLELLQVREFAPESEWRNPCEAFKLPHVICAYCNEERTMDLARDGDLMPERPGKARAWECNQCHALYDRPALEHRLCGMANALVTTFALQDLRCNKCGGVRANNIAPHCNCSGSWGLTVTRKDTLRRLTAMRHLARFHALHVVEAAVASLIALV</sequence>
<protein>
    <recommendedName>
        <fullName evidence="19">DNA polymerase epsilon catalytic subunit</fullName>
        <ecNumber evidence="19">2.7.7.7</ecNumber>
    </recommendedName>
</protein>
<dbReference type="GO" id="GO:0045004">
    <property type="term" value="P:DNA replication proofreading"/>
    <property type="evidence" value="ECO:0007669"/>
    <property type="project" value="TreeGrafter"/>
</dbReference>
<evidence type="ECO:0000256" key="20">
    <source>
        <dbReference type="SAM" id="MobiDB-lite"/>
    </source>
</evidence>
<keyword evidence="10 19" id="KW-0862">Zinc</keyword>
<dbReference type="GO" id="GO:0006297">
    <property type="term" value="P:nucleotide-excision repair, DNA gap filling"/>
    <property type="evidence" value="ECO:0007669"/>
    <property type="project" value="TreeGrafter"/>
</dbReference>
<dbReference type="Gene3D" id="1.10.132.60">
    <property type="entry name" value="DNA polymerase family B, C-terminal domain"/>
    <property type="match status" value="1"/>
</dbReference>
<feature type="region of interest" description="Disordered" evidence="20">
    <location>
        <begin position="1253"/>
        <end position="1279"/>
    </location>
</feature>
<dbReference type="RefSeq" id="XP_025600302.1">
    <property type="nucleotide sequence ID" value="XM_025745009.1"/>
</dbReference>
<dbReference type="STRING" id="58919.A0A316ZIB2"/>
<comment type="similarity">
    <text evidence="3 19">Belongs to the DNA polymerase type-B family.</text>
</comment>
<evidence type="ECO:0000256" key="7">
    <source>
        <dbReference type="ARBA" id="ARBA00022705"/>
    </source>
</evidence>
<comment type="subunit">
    <text evidence="18">Heterotetramer. Consists of 4 subunits: POL2, DPB2, DPB3 and DPB4.</text>
</comment>
<evidence type="ECO:0000256" key="11">
    <source>
        <dbReference type="ARBA" id="ARBA00022932"/>
    </source>
</evidence>
<dbReference type="EC" id="2.7.7.7" evidence="19"/>
<organism evidence="22 23">
    <name type="scientific">Tilletiopsis washingtonensis</name>
    <dbReference type="NCBI Taxonomy" id="58919"/>
    <lineage>
        <taxon>Eukaryota</taxon>
        <taxon>Fungi</taxon>
        <taxon>Dikarya</taxon>
        <taxon>Basidiomycota</taxon>
        <taxon>Ustilaginomycotina</taxon>
        <taxon>Exobasidiomycetes</taxon>
        <taxon>Entylomatales</taxon>
        <taxon>Entylomatales incertae sedis</taxon>
        <taxon>Tilletiopsis</taxon>
    </lineage>
</organism>
<dbReference type="CDD" id="cd05535">
    <property type="entry name" value="POLBc_epsilon"/>
    <property type="match status" value="1"/>
</dbReference>